<evidence type="ECO:0000313" key="1">
    <source>
        <dbReference type="EMBL" id="JAH02583.1"/>
    </source>
</evidence>
<dbReference type="AlphaFoldDB" id="A0A0E9PFE1"/>
<name>A0A0E9PFE1_ANGAN</name>
<accession>A0A0E9PFE1</accession>
<protein>
    <submittedName>
        <fullName evidence="1">Uncharacterized protein</fullName>
    </submittedName>
</protein>
<proteinExistence type="predicted"/>
<reference evidence="1" key="1">
    <citation type="submission" date="2014-11" db="EMBL/GenBank/DDBJ databases">
        <authorList>
            <person name="Amaro Gonzalez C."/>
        </authorList>
    </citation>
    <scope>NUCLEOTIDE SEQUENCE</scope>
</reference>
<organism evidence="1">
    <name type="scientific">Anguilla anguilla</name>
    <name type="common">European freshwater eel</name>
    <name type="synonym">Muraena anguilla</name>
    <dbReference type="NCBI Taxonomy" id="7936"/>
    <lineage>
        <taxon>Eukaryota</taxon>
        <taxon>Metazoa</taxon>
        <taxon>Chordata</taxon>
        <taxon>Craniata</taxon>
        <taxon>Vertebrata</taxon>
        <taxon>Euteleostomi</taxon>
        <taxon>Actinopterygii</taxon>
        <taxon>Neopterygii</taxon>
        <taxon>Teleostei</taxon>
        <taxon>Anguilliformes</taxon>
        <taxon>Anguillidae</taxon>
        <taxon>Anguilla</taxon>
    </lineage>
</organism>
<reference evidence="1" key="2">
    <citation type="journal article" date="2015" name="Fish Shellfish Immunol.">
        <title>Early steps in the European eel (Anguilla anguilla)-Vibrio vulnificus interaction in the gills: Role of the RtxA13 toxin.</title>
        <authorList>
            <person name="Callol A."/>
            <person name="Pajuelo D."/>
            <person name="Ebbesson L."/>
            <person name="Teles M."/>
            <person name="MacKenzie S."/>
            <person name="Amaro C."/>
        </authorList>
    </citation>
    <scope>NUCLEOTIDE SEQUENCE</scope>
</reference>
<dbReference type="EMBL" id="GBXM01105994">
    <property type="protein sequence ID" value="JAH02583.1"/>
    <property type="molecule type" value="Transcribed_RNA"/>
</dbReference>
<sequence length="43" mass="4897">MRCTQHAPVNTSYSVPNALSLTHLNIYGLYRPYSGFGKAAYFW</sequence>